<evidence type="ECO:0000256" key="11">
    <source>
        <dbReference type="ARBA" id="ARBA00022984"/>
    </source>
</evidence>
<keyword evidence="10 16" id="KW-0133">Cell shape</keyword>
<protein>
    <recommendedName>
        <fullName evidence="16">UDP-N-acetylenolpyruvoylglucosamine reductase</fullName>
        <ecNumber evidence="16">1.3.1.98</ecNumber>
    </recommendedName>
    <alternativeName>
        <fullName evidence="16">UDP-N-acetylmuramate dehydrogenase</fullName>
    </alternativeName>
</protein>
<keyword evidence="12 16" id="KW-0560">Oxidoreductase</keyword>
<evidence type="ECO:0000313" key="19">
    <source>
        <dbReference type="Proteomes" id="UP000310639"/>
    </source>
</evidence>
<feature type="domain" description="FAD-binding PCMH-type" evidence="17">
    <location>
        <begin position="16"/>
        <end position="189"/>
    </location>
</feature>
<dbReference type="GO" id="GO:0051301">
    <property type="term" value="P:cell division"/>
    <property type="evidence" value="ECO:0007669"/>
    <property type="project" value="UniProtKB-KW"/>
</dbReference>
<dbReference type="OrthoDB" id="9804753at2"/>
<evidence type="ECO:0000256" key="6">
    <source>
        <dbReference type="ARBA" id="ARBA00022618"/>
    </source>
</evidence>
<dbReference type="SUPFAM" id="SSF56176">
    <property type="entry name" value="FAD-binding/transporter-associated domain-like"/>
    <property type="match status" value="1"/>
</dbReference>
<evidence type="ECO:0000256" key="2">
    <source>
        <dbReference type="ARBA" id="ARBA00003921"/>
    </source>
</evidence>
<dbReference type="SUPFAM" id="SSF56194">
    <property type="entry name" value="Uridine diphospho-N-Acetylenolpyruvylglucosamine reductase, MurB, C-terminal domain"/>
    <property type="match status" value="1"/>
</dbReference>
<dbReference type="Gene3D" id="3.30.43.10">
    <property type="entry name" value="Uridine Diphospho-n-acetylenolpyruvylglucosamine Reductase, domain 2"/>
    <property type="match status" value="1"/>
</dbReference>
<dbReference type="GO" id="GO:0008762">
    <property type="term" value="F:UDP-N-acetylmuramate dehydrogenase activity"/>
    <property type="evidence" value="ECO:0007669"/>
    <property type="project" value="UniProtKB-UniRule"/>
</dbReference>
<comment type="cofactor">
    <cofactor evidence="1 16">
        <name>FAD</name>
        <dbReference type="ChEBI" id="CHEBI:57692"/>
    </cofactor>
</comment>
<dbReference type="InterPro" id="IPR006094">
    <property type="entry name" value="Oxid_FAD_bind_N"/>
</dbReference>
<dbReference type="Proteomes" id="UP000310639">
    <property type="component" value="Chromosome"/>
</dbReference>
<evidence type="ECO:0000256" key="15">
    <source>
        <dbReference type="ARBA" id="ARBA00048914"/>
    </source>
</evidence>
<organism evidence="18 19">
    <name type="scientific">Candidatus Nanosynbacter featherlites</name>
    <dbReference type="NCBI Taxonomy" id="2572088"/>
    <lineage>
        <taxon>Bacteria</taxon>
        <taxon>Candidatus Saccharimonadota</taxon>
        <taxon>Candidatus Saccharimonadia</taxon>
        <taxon>Candidatus Nanosynbacterales</taxon>
        <taxon>Candidatus Nanosynbacteraceae</taxon>
        <taxon>Candidatus Nanosynbacter</taxon>
    </lineage>
</organism>
<evidence type="ECO:0000256" key="16">
    <source>
        <dbReference type="HAMAP-Rule" id="MF_00037"/>
    </source>
</evidence>
<dbReference type="InterPro" id="IPR003170">
    <property type="entry name" value="MurB"/>
</dbReference>
<feature type="active site" evidence="16">
    <location>
        <position position="335"/>
    </location>
</feature>
<accession>A0A4P9A3P7</accession>
<dbReference type="Pfam" id="PF02873">
    <property type="entry name" value="MurB_C"/>
    <property type="match status" value="1"/>
</dbReference>
<dbReference type="InterPro" id="IPR016169">
    <property type="entry name" value="FAD-bd_PCMH_sub2"/>
</dbReference>
<dbReference type="GO" id="GO:0071555">
    <property type="term" value="P:cell wall organization"/>
    <property type="evidence" value="ECO:0007669"/>
    <property type="project" value="UniProtKB-KW"/>
</dbReference>
<dbReference type="GO" id="GO:0008360">
    <property type="term" value="P:regulation of cell shape"/>
    <property type="evidence" value="ECO:0007669"/>
    <property type="project" value="UniProtKB-KW"/>
</dbReference>
<dbReference type="Gene3D" id="3.90.78.10">
    <property type="entry name" value="UDP-N-acetylenolpyruvoylglucosamine reductase, C-terminal domain"/>
    <property type="match status" value="1"/>
</dbReference>
<evidence type="ECO:0000256" key="13">
    <source>
        <dbReference type="ARBA" id="ARBA00023306"/>
    </source>
</evidence>
<dbReference type="InterPro" id="IPR011601">
    <property type="entry name" value="MurB_C"/>
</dbReference>
<comment type="pathway">
    <text evidence="4 16">Cell wall biogenesis; peptidoglycan biosynthesis.</text>
</comment>
<comment type="function">
    <text evidence="2 16">Cell wall formation.</text>
</comment>
<feature type="active site" evidence="16">
    <location>
        <position position="165"/>
    </location>
</feature>
<evidence type="ECO:0000256" key="4">
    <source>
        <dbReference type="ARBA" id="ARBA00004752"/>
    </source>
</evidence>
<dbReference type="InterPro" id="IPR036318">
    <property type="entry name" value="FAD-bd_PCMH-like_sf"/>
</dbReference>
<dbReference type="InterPro" id="IPR016167">
    <property type="entry name" value="FAD-bd_PCMH_sub1"/>
</dbReference>
<evidence type="ECO:0000256" key="5">
    <source>
        <dbReference type="ARBA" id="ARBA00022490"/>
    </source>
</evidence>
<evidence type="ECO:0000313" key="18">
    <source>
        <dbReference type="EMBL" id="QCT42441.1"/>
    </source>
</evidence>
<dbReference type="HAMAP" id="MF_00037">
    <property type="entry name" value="MurB"/>
    <property type="match status" value="1"/>
</dbReference>
<keyword evidence="9 16" id="KW-0521">NADP</keyword>
<dbReference type="NCBIfam" id="TIGR00179">
    <property type="entry name" value="murB"/>
    <property type="match status" value="1"/>
</dbReference>
<evidence type="ECO:0000256" key="14">
    <source>
        <dbReference type="ARBA" id="ARBA00023316"/>
    </source>
</evidence>
<evidence type="ECO:0000256" key="1">
    <source>
        <dbReference type="ARBA" id="ARBA00001974"/>
    </source>
</evidence>
<dbReference type="RefSeq" id="WP_138079403.1">
    <property type="nucleotide sequence ID" value="NZ_CP040004.1"/>
</dbReference>
<dbReference type="UniPathway" id="UPA00219"/>
<keyword evidence="5 16" id="KW-0963">Cytoplasm</keyword>
<keyword evidence="7 16" id="KW-0285">Flavoprotein</keyword>
<dbReference type="NCBIfam" id="NF000755">
    <property type="entry name" value="PRK00046.1"/>
    <property type="match status" value="1"/>
</dbReference>
<evidence type="ECO:0000256" key="9">
    <source>
        <dbReference type="ARBA" id="ARBA00022857"/>
    </source>
</evidence>
<feature type="active site" description="Proton donor" evidence="16">
    <location>
        <position position="239"/>
    </location>
</feature>
<dbReference type="NCBIfam" id="NF010478">
    <property type="entry name" value="PRK13903.1"/>
    <property type="match status" value="1"/>
</dbReference>
<keyword evidence="11 16" id="KW-0573">Peptidoglycan synthesis</keyword>
<dbReference type="Gene3D" id="3.30.465.10">
    <property type="match status" value="1"/>
</dbReference>
<keyword evidence="8 16" id="KW-0274">FAD</keyword>
<proteinExistence type="inferred from homology"/>
<reference evidence="18 19" key="1">
    <citation type="submission" date="2019-04" db="EMBL/GenBank/DDBJ databases">
        <title>Saccharibacteria TM7 genomes.</title>
        <authorList>
            <person name="Bor B."/>
            <person name="He X."/>
            <person name="Chen T."/>
            <person name="Dewhirst F.E."/>
        </authorList>
    </citation>
    <scope>NUCLEOTIDE SEQUENCE [LARGE SCALE GENOMIC DNA]</scope>
    <source>
        <strain evidence="18 19">BB001</strain>
    </source>
</reference>
<dbReference type="InterPro" id="IPR036635">
    <property type="entry name" value="MurB_C_sf"/>
</dbReference>
<comment type="similarity">
    <text evidence="16">Belongs to the MurB family.</text>
</comment>
<evidence type="ECO:0000256" key="7">
    <source>
        <dbReference type="ARBA" id="ARBA00022630"/>
    </source>
</evidence>
<keyword evidence="14 16" id="KW-0961">Cell wall biogenesis/degradation</keyword>
<dbReference type="GO" id="GO:0009252">
    <property type="term" value="P:peptidoglycan biosynthetic process"/>
    <property type="evidence" value="ECO:0007669"/>
    <property type="project" value="UniProtKB-UniRule"/>
</dbReference>
<evidence type="ECO:0000256" key="3">
    <source>
        <dbReference type="ARBA" id="ARBA00004496"/>
    </source>
</evidence>
<dbReference type="GO" id="GO:0005829">
    <property type="term" value="C:cytosol"/>
    <property type="evidence" value="ECO:0007669"/>
    <property type="project" value="TreeGrafter"/>
</dbReference>
<evidence type="ECO:0000256" key="10">
    <source>
        <dbReference type="ARBA" id="ARBA00022960"/>
    </source>
</evidence>
<keyword evidence="13 16" id="KW-0131">Cell cycle</keyword>
<dbReference type="EMBL" id="CP040004">
    <property type="protein sequence ID" value="QCT42441.1"/>
    <property type="molecule type" value="Genomic_DNA"/>
</dbReference>
<dbReference type="PROSITE" id="PS51387">
    <property type="entry name" value="FAD_PCMH"/>
    <property type="match status" value="1"/>
</dbReference>
<evidence type="ECO:0000256" key="8">
    <source>
        <dbReference type="ARBA" id="ARBA00022827"/>
    </source>
</evidence>
<evidence type="ECO:0000256" key="12">
    <source>
        <dbReference type="ARBA" id="ARBA00023002"/>
    </source>
</evidence>
<evidence type="ECO:0000259" key="17">
    <source>
        <dbReference type="PROSITE" id="PS51387"/>
    </source>
</evidence>
<comment type="catalytic activity">
    <reaction evidence="15 16">
        <text>UDP-N-acetyl-alpha-D-muramate + NADP(+) = UDP-N-acetyl-3-O-(1-carboxyvinyl)-alpha-D-glucosamine + NADPH + H(+)</text>
        <dbReference type="Rhea" id="RHEA:12248"/>
        <dbReference type="ChEBI" id="CHEBI:15378"/>
        <dbReference type="ChEBI" id="CHEBI:57783"/>
        <dbReference type="ChEBI" id="CHEBI:58349"/>
        <dbReference type="ChEBI" id="CHEBI:68483"/>
        <dbReference type="ChEBI" id="CHEBI:70757"/>
        <dbReference type="EC" id="1.3.1.98"/>
    </reaction>
</comment>
<dbReference type="EC" id="1.3.1.98" evidence="16"/>
<name>A0A4P9A3P7_9BACT</name>
<dbReference type="AlphaFoldDB" id="A0A4P9A3P7"/>
<dbReference type="InterPro" id="IPR016166">
    <property type="entry name" value="FAD-bd_PCMH"/>
</dbReference>
<gene>
    <name evidence="16 18" type="primary">murB</name>
    <name evidence="18" type="ORF">FBF37_03140</name>
</gene>
<comment type="subcellular location">
    <subcellularLocation>
        <location evidence="3 16">Cytoplasm</location>
    </subcellularLocation>
</comment>
<dbReference type="PANTHER" id="PTHR21071:SF4">
    <property type="entry name" value="UDP-N-ACETYLENOLPYRUVOYLGLUCOSAMINE REDUCTASE"/>
    <property type="match status" value="1"/>
</dbReference>
<dbReference type="PANTHER" id="PTHR21071">
    <property type="entry name" value="UDP-N-ACETYLENOLPYRUVOYLGLUCOSAMINE REDUCTASE"/>
    <property type="match status" value="1"/>
</dbReference>
<dbReference type="Pfam" id="PF01565">
    <property type="entry name" value="FAD_binding_4"/>
    <property type="match status" value="1"/>
</dbReference>
<sequence length="339" mass="37340">MNISTDISLKQYTTMQVGGNARFLTEATAAEEIPQIYHDAQSRQLPVFVLGGGSNVIAKDEGFEGVVLLNRIKGFEVVSEDEQSVTLKIGAGEVWDEVVARTVDMGLSGIEAMSAIPGTAGAAPVQNVGAYGQEIADTLVEVEAYDSATDAMVVLPAEACHFSYRHSIFRGSQMGRYCITAIIIRLSRRAPQPPFYAGLQRYLDEHHITNYTPAAIRQAVIAIRRDKLPDPTVTPNSGSFFKNAMVSQEMLDAIRQTHPDVPNYAMPDGTYKIPTGWLIDQAGFRGKELHNMKIHDKNALVLTNPHAATYHDLESARQAIIQAVYDQFHVRIEQEPLEL</sequence>
<keyword evidence="19" id="KW-1185">Reference proteome</keyword>
<dbReference type="GO" id="GO:0071949">
    <property type="term" value="F:FAD binding"/>
    <property type="evidence" value="ECO:0007669"/>
    <property type="project" value="InterPro"/>
</dbReference>
<keyword evidence="6 16" id="KW-0132">Cell division</keyword>
<dbReference type="KEGG" id="nft:FBF37_03140"/>